<evidence type="ECO:0000256" key="2">
    <source>
        <dbReference type="SAM" id="SignalP"/>
    </source>
</evidence>
<feature type="transmembrane region" description="Helical" evidence="1">
    <location>
        <begin position="149"/>
        <end position="168"/>
    </location>
</feature>
<sequence length="176" mass="19438">MNQKITRSVILTLIFSLTFSALVFASSEGKEIDKQVDGINASIMFNSEKVKTGNNDFTIMLKDKNNQPISNAAVKVTVEMDKSMNMNMNMGDSKTMATELKESSEKGEYMGSANFTDKGTWNVQTMFTVNGKDENTTFSVDVVKPGPNWFVIGGFSGAIVLIIVIVTLRKKKTRRA</sequence>
<feature type="chain" id="PRO_5045263120" evidence="2">
    <location>
        <begin position="26"/>
        <end position="176"/>
    </location>
</feature>
<dbReference type="Pfam" id="PF13115">
    <property type="entry name" value="YtkA"/>
    <property type="match status" value="1"/>
</dbReference>
<keyword evidence="1" id="KW-0472">Membrane</keyword>
<proteinExistence type="predicted"/>
<keyword evidence="2" id="KW-0732">Signal</keyword>
<feature type="signal peptide" evidence="2">
    <location>
        <begin position="1"/>
        <end position="25"/>
    </location>
</feature>
<dbReference type="EMBL" id="JBJHZX010000042">
    <property type="protein sequence ID" value="MFL0197953.1"/>
    <property type="molecule type" value="Genomic_DNA"/>
</dbReference>
<keyword evidence="1" id="KW-1133">Transmembrane helix</keyword>
<accession>A0ABW8SQB0</accession>
<organism evidence="4 5">
    <name type="scientific">Candidatus Clostridium eludens</name>
    <dbReference type="NCBI Taxonomy" id="3381663"/>
    <lineage>
        <taxon>Bacteria</taxon>
        <taxon>Bacillati</taxon>
        <taxon>Bacillota</taxon>
        <taxon>Clostridia</taxon>
        <taxon>Eubacteriales</taxon>
        <taxon>Clostridiaceae</taxon>
        <taxon>Clostridium</taxon>
    </lineage>
</organism>
<evidence type="ECO:0000259" key="3">
    <source>
        <dbReference type="Pfam" id="PF13115"/>
    </source>
</evidence>
<reference evidence="4 5" key="1">
    <citation type="submission" date="2024-11" db="EMBL/GenBank/DDBJ databases">
        <authorList>
            <person name="Heng Y.C."/>
            <person name="Lim A.C.H."/>
            <person name="Lee J.K.Y."/>
            <person name="Kittelmann S."/>
        </authorList>
    </citation>
    <scope>NUCLEOTIDE SEQUENCE [LARGE SCALE GENOMIC DNA]</scope>
    <source>
        <strain evidence="4 5">WILCCON 0269</strain>
    </source>
</reference>
<protein>
    <submittedName>
        <fullName evidence="4">FixH family protein</fullName>
    </submittedName>
</protein>
<keyword evidence="5" id="KW-1185">Reference proteome</keyword>
<gene>
    <name evidence="4" type="ORF">ACJDU8_20640</name>
</gene>
<dbReference type="RefSeq" id="WP_406794062.1">
    <property type="nucleotide sequence ID" value="NZ_JBJHZX010000042.1"/>
</dbReference>
<dbReference type="Proteomes" id="UP001623660">
    <property type="component" value="Unassembled WGS sequence"/>
</dbReference>
<feature type="domain" description="YtkA-like" evidence="3">
    <location>
        <begin position="37"/>
        <end position="125"/>
    </location>
</feature>
<dbReference type="InterPro" id="IPR032693">
    <property type="entry name" value="YtkA-like_dom"/>
</dbReference>
<dbReference type="Gene3D" id="2.60.40.10">
    <property type="entry name" value="Immunoglobulins"/>
    <property type="match status" value="1"/>
</dbReference>
<keyword evidence="1" id="KW-0812">Transmembrane</keyword>
<name>A0ABW8SQB0_9CLOT</name>
<evidence type="ECO:0000313" key="4">
    <source>
        <dbReference type="EMBL" id="MFL0197953.1"/>
    </source>
</evidence>
<evidence type="ECO:0000256" key="1">
    <source>
        <dbReference type="SAM" id="Phobius"/>
    </source>
</evidence>
<dbReference type="InterPro" id="IPR013783">
    <property type="entry name" value="Ig-like_fold"/>
</dbReference>
<evidence type="ECO:0000313" key="5">
    <source>
        <dbReference type="Proteomes" id="UP001623660"/>
    </source>
</evidence>
<comment type="caution">
    <text evidence="4">The sequence shown here is derived from an EMBL/GenBank/DDBJ whole genome shotgun (WGS) entry which is preliminary data.</text>
</comment>